<evidence type="ECO:0000256" key="8">
    <source>
        <dbReference type="ARBA" id="ARBA00023098"/>
    </source>
</evidence>
<evidence type="ECO:0000256" key="2">
    <source>
        <dbReference type="ARBA" id="ARBA00005189"/>
    </source>
</evidence>
<evidence type="ECO:0000256" key="20">
    <source>
        <dbReference type="ARBA" id="ARBA00049559"/>
    </source>
</evidence>
<evidence type="ECO:0000256" key="11">
    <source>
        <dbReference type="ARBA" id="ARBA00037124"/>
    </source>
</evidence>
<dbReference type="PRINTS" id="PR00080">
    <property type="entry name" value="SDRFAMILY"/>
</dbReference>
<keyword evidence="5" id="KW-0276">Fatty acid metabolism</keyword>
<evidence type="ECO:0000256" key="13">
    <source>
        <dbReference type="ARBA" id="ARBA00038849"/>
    </source>
</evidence>
<dbReference type="InterPro" id="IPR036291">
    <property type="entry name" value="NAD(P)-bd_dom_sf"/>
</dbReference>
<keyword evidence="22" id="KW-1185">Reference proteome</keyword>
<dbReference type="Pfam" id="PF13561">
    <property type="entry name" value="adh_short_C2"/>
    <property type="match status" value="1"/>
</dbReference>
<keyword evidence="6" id="KW-0521">NADP</keyword>
<comment type="catalytic activity">
    <reaction evidence="17">
        <text>(2E)-hexenoyl-CoA + NADPH + H(+) = hexanoyl-CoA + NADP(+)</text>
        <dbReference type="Rhea" id="RHEA:44956"/>
        <dbReference type="ChEBI" id="CHEBI:15378"/>
        <dbReference type="ChEBI" id="CHEBI:57783"/>
        <dbReference type="ChEBI" id="CHEBI:58349"/>
        <dbReference type="ChEBI" id="CHEBI:62077"/>
        <dbReference type="ChEBI" id="CHEBI:62620"/>
    </reaction>
    <physiologicalReaction direction="left-to-right" evidence="17">
        <dbReference type="Rhea" id="RHEA:44957"/>
    </physiologicalReaction>
</comment>
<dbReference type="EMBL" id="QYTV02000004">
    <property type="protein sequence ID" value="RST74108.1"/>
    <property type="molecule type" value="Genomic_DNA"/>
</dbReference>
<evidence type="ECO:0000256" key="4">
    <source>
        <dbReference type="ARBA" id="ARBA00022553"/>
    </source>
</evidence>
<dbReference type="Proteomes" id="UP000287156">
    <property type="component" value="Unassembled WGS sequence"/>
</dbReference>
<evidence type="ECO:0000256" key="18">
    <source>
        <dbReference type="ARBA" id="ARBA00049251"/>
    </source>
</evidence>
<comment type="catalytic activity">
    <reaction evidence="15">
        <text>(2E)-dodecenoyl-CoA + NADPH + H(+) = dodecanoyl-CoA + NADP(+)</text>
        <dbReference type="Rhea" id="RHEA:44964"/>
        <dbReference type="ChEBI" id="CHEBI:15378"/>
        <dbReference type="ChEBI" id="CHEBI:57330"/>
        <dbReference type="ChEBI" id="CHEBI:57375"/>
        <dbReference type="ChEBI" id="CHEBI:57783"/>
        <dbReference type="ChEBI" id="CHEBI:58349"/>
    </reaction>
    <physiologicalReaction direction="left-to-right" evidence="15">
        <dbReference type="Rhea" id="RHEA:44965"/>
    </physiologicalReaction>
</comment>
<evidence type="ECO:0000256" key="5">
    <source>
        <dbReference type="ARBA" id="ARBA00022832"/>
    </source>
</evidence>
<proteinExistence type="predicted"/>
<sequence>MGQETIFAPQLFKGKTALITGGGTGIGLAISQLLGQLGAHVILVSRTAETLEKAVTDLRSENIQADFIPANIRKEQEVEEVFEKVSERWGGCDFLINNAGGQFAAPALDISANGFRAVVDLNLQGTWQMSSAFARMLIENGRAGRIINIVLCLKSGMPGMVHAAAARAGVVNMTKTLAYEWGSHGINVNAIAPGTIETSGLQQYDSNQLEQSINRLPISRMGKPEEVAEAAAYLLSPAGSYITGTTLEIDGGEHLMGATNQV</sequence>
<evidence type="ECO:0000256" key="17">
    <source>
        <dbReference type="ARBA" id="ARBA00049108"/>
    </source>
</evidence>
<gene>
    <name evidence="21" type="ORF">D4T97_010520</name>
</gene>
<dbReference type="OrthoDB" id="9803333at2"/>
<evidence type="ECO:0000256" key="9">
    <source>
        <dbReference type="ARBA" id="ARBA00023140"/>
    </source>
</evidence>
<dbReference type="SUPFAM" id="SSF51735">
    <property type="entry name" value="NAD(P)-binding Rossmann-fold domains"/>
    <property type="match status" value="1"/>
</dbReference>
<evidence type="ECO:0000313" key="21">
    <source>
        <dbReference type="EMBL" id="RST74108.1"/>
    </source>
</evidence>
<dbReference type="Gene3D" id="3.40.50.720">
    <property type="entry name" value="NAD(P)-binding Rossmann-like Domain"/>
    <property type="match status" value="1"/>
</dbReference>
<dbReference type="InterPro" id="IPR052388">
    <property type="entry name" value="Peroxisomal_t2-enoyl-CoA_red"/>
</dbReference>
<reference evidence="21" key="1">
    <citation type="submission" date="2018-12" db="EMBL/GenBank/DDBJ databases">
        <authorList>
            <person name="Sun L."/>
            <person name="Chen Z."/>
        </authorList>
    </citation>
    <scope>NUCLEOTIDE SEQUENCE [LARGE SCALE GENOMIC DNA]</scope>
    <source>
        <strain evidence="21">3-2-2</strain>
    </source>
</reference>
<evidence type="ECO:0000256" key="12">
    <source>
        <dbReference type="ARBA" id="ARBA00038622"/>
    </source>
</evidence>
<evidence type="ECO:0000256" key="14">
    <source>
        <dbReference type="ARBA" id="ARBA00041063"/>
    </source>
</evidence>
<keyword evidence="3" id="KW-0444">Lipid biosynthesis</keyword>
<evidence type="ECO:0000256" key="1">
    <source>
        <dbReference type="ARBA" id="ARBA00004275"/>
    </source>
</evidence>
<organism evidence="21 22">
    <name type="scientific">Siminovitchia acidinfaciens</name>
    <dbReference type="NCBI Taxonomy" id="2321395"/>
    <lineage>
        <taxon>Bacteria</taxon>
        <taxon>Bacillati</taxon>
        <taxon>Bacillota</taxon>
        <taxon>Bacilli</taxon>
        <taxon>Bacillales</taxon>
        <taxon>Bacillaceae</taxon>
        <taxon>Siminovitchia</taxon>
    </lineage>
</organism>
<dbReference type="GO" id="GO:0019166">
    <property type="term" value="F:trans-2-enoyl-CoA reductase (NADPH) activity"/>
    <property type="evidence" value="ECO:0007669"/>
    <property type="project" value="UniProtKB-EC"/>
</dbReference>
<keyword evidence="4" id="KW-0597">Phosphoprotein</keyword>
<dbReference type="GO" id="GO:0006633">
    <property type="term" value="P:fatty acid biosynthetic process"/>
    <property type="evidence" value="ECO:0007669"/>
    <property type="project" value="UniProtKB-KW"/>
</dbReference>
<accession>A0A429XZ95</accession>
<comment type="catalytic activity">
    <reaction evidence="20">
        <text>(2E)-octenoyl-CoA + NADPH + H(+) = octanoyl-CoA + NADP(+)</text>
        <dbReference type="Rhea" id="RHEA:44952"/>
        <dbReference type="ChEBI" id="CHEBI:15378"/>
        <dbReference type="ChEBI" id="CHEBI:57386"/>
        <dbReference type="ChEBI" id="CHEBI:57783"/>
        <dbReference type="ChEBI" id="CHEBI:58349"/>
        <dbReference type="ChEBI" id="CHEBI:62242"/>
    </reaction>
    <physiologicalReaction direction="left-to-right" evidence="20">
        <dbReference type="Rhea" id="RHEA:44953"/>
    </physiologicalReaction>
</comment>
<dbReference type="PRINTS" id="PR00081">
    <property type="entry name" value="GDHRDH"/>
</dbReference>
<comment type="caution">
    <text evidence="21">The sequence shown here is derived from an EMBL/GenBank/DDBJ whole genome shotgun (WGS) entry which is preliminary data.</text>
</comment>
<comment type="subcellular location">
    <subcellularLocation>
        <location evidence="1">Peroxisome</location>
    </subcellularLocation>
</comment>
<evidence type="ECO:0000256" key="7">
    <source>
        <dbReference type="ARBA" id="ARBA00023002"/>
    </source>
</evidence>
<dbReference type="InterPro" id="IPR002347">
    <property type="entry name" value="SDR_fam"/>
</dbReference>
<dbReference type="RefSeq" id="WP_126050444.1">
    <property type="nucleotide sequence ID" value="NZ_QYTV02000004.1"/>
</dbReference>
<protein>
    <recommendedName>
        <fullName evidence="14">Peroxisomal trans-2-enoyl-CoA reductase</fullName>
        <ecNumber evidence="13">1.3.1.38</ecNumber>
    </recommendedName>
</protein>
<evidence type="ECO:0000256" key="19">
    <source>
        <dbReference type="ARBA" id="ARBA00049386"/>
    </source>
</evidence>
<keyword evidence="7" id="KW-0560">Oxidoreductase</keyword>
<comment type="subunit">
    <text evidence="12">Interacts with PEX5, probably required to target it into peroxisomes.</text>
</comment>
<comment type="function">
    <text evidence="11">Participates in chain elongation of fatty acids. Catalyzes the reduction of trans-2-enoyl-CoAs of varying chain lengths from 6:1 to 16:1, having maximum activity with 10:1 CoA. Has no 2,4-dienoyl-CoA reductase activity.</text>
</comment>
<comment type="catalytic activity">
    <reaction evidence="18">
        <text>a (2E)-enoyl-CoA + NADPH + H(+) = a 2,3-saturated acyl-CoA + NADP(+)</text>
        <dbReference type="Rhea" id="RHEA:33763"/>
        <dbReference type="ChEBI" id="CHEBI:15378"/>
        <dbReference type="ChEBI" id="CHEBI:57783"/>
        <dbReference type="ChEBI" id="CHEBI:58349"/>
        <dbReference type="ChEBI" id="CHEBI:58856"/>
        <dbReference type="ChEBI" id="CHEBI:65111"/>
        <dbReference type="EC" id="1.3.1.38"/>
    </reaction>
    <physiologicalReaction direction="left-to-right" evidence="18">
        <dbReference type="Rhea" id="RHEA:33764"/>
    </physiologicalReaction>
</comment>
<dbReference type="GO" id="GO:0008206">
    <property type="term" value="P:bile acid metabolic process"/>
    <property type="evidence" value="ECO:0007669"/>
    <property type="project" value="UniProtKB-ARBA"/>
</dbReference>
<keyword evidence="8" id="KW-0443">Lipid metabolism</keyword>
<evidence type="ECO:0000313" key="22">
    <source>
        <dbReference type="Proteomes" id="UP000287156"/>
    </source>
</evidence>
<comment type="catalytic activity">
    <reaction evidence="19">
        <text>(2E)-decenoyl-CoA + NADPH + H(+) = decanoyl-CoA + NADP(+)</text>
        <dbReference type="Rhea" id="RHEA:44960"/>
        <dbReference type="ChEBI" id="CHEBI:15378"/>
        <dbReference type="ChEBI" id="CHEBI:57783"/>
        <dbReference type="ChEBI" id="CHEBI:58349"/>
        <dbReference type="ChEBI" id="CHEBI:61406"/>
        <dbReference type="ChEBI" id="CHEBI:61430"/>
    </reaction>
    <physiologicalReaction direction="left-to-right" evidence="19">
        <dbReference type="Rhea" id="RHEA:44961"/>
    </physiologicalReaction>
</comment>
<evidence type="ECO:0000256" key="10">
    <source>
        <dbReference type="ARBA" id="ARBA00023160"/>
    </source>
</evidence>
<name>A0A429XZ95_9BACI</name>
<dbReference type="EC" id="1.3.1.38" evidence="13"/>
<keyword evidence="10" id="KW-0275">Fatty acid biosynthesis</keyword>
<keyword evidence="9" id="KW-0576">Peroxisome</keyword>
<dbReference type="FunFam" id="3.40.50.720:FF:000084">
    <property type="entry name" value="Short-chain dehydrogenase reductase"/>
    <property type="match status" value="1"/>
</dbReference>
<comment type="pathway">
    <text evidence="2">Lipid metabolism.</text>
</comment>
<dbReference type="AlphaFoldDB" id="A0A429XZ95"/>
<evidence type="ECO:0000256" key="3">
    <source>
        <dbReference type="ARBA" id="ARBA00022516"/>
    </source>
</evidence>
<dbReference type="PANTHER" id="PTHR24317">
    <property type="entry name" value="PEROXISOMAL TRANS-2-ENOYL-COA REDUCTASE"/>
    <property type="match status" value="1"/>
</dbReference>
<comment type="catalytic activity">
    <reaction evidence="16">
        <text>(2E)-tetradecenoyl-CoA + NADPH + H(+) = tetradecanoyl-CoA + NADP(+)</text>
        <dbReference type="Rhea" id="RHEA:44968"/>
        <dbReference type="ChEBI" id="CHEBI:15378"/>
        <dbReference type="ChEBI" id="CHEBI:57385"/>
        <dbReference type="ChEBI" id="CHEBI:57783"/>
        <dbReference type="ChEBI" id="CHEBI:58349"/>
        <dbReference type="ChEBI" id="CHEBI:61405"/>
    </reaction>
    <physiologicalReaction direction="left-to-right" evidence="16">
        <dbReference type="Rhea" id="RHEA:44969"/>
    </physiologicalReaction>
</comment>
<evidence type="ECO:0000256" key="15">
    <source>
        <dbReference type="ARBA" id="ARBA00047570"/>
    </source>
</evidence>
<dbReference type="PANTHER" id="PTHR24317:SF7">
    <property type="entry name" value="PEROXISOMAL TRANS-2-ENOYL-COA REDUCTASE"/>
    <property type="match status" value="1"/>
</dbReference>
<evidence type="ECO:0000256" key="6">
    <source>
        <dbReference type="ARBA" id="ARBA00022857"/>
    </source>
</evidence>
<evidence type="ECO:0000256" key="16">
    <source>
        <dbReference type="ARBA" id="ARBA00048686"/>
    </source>
</evidence>